<dbReference type="Proteomes" id="UP000318878">
    <property type="component" value="Unassembled WGS sequence"/>
</dbReference>
<dbReference type="Pfam" id="PF06961">
    <property type="entry name" value="DUF1294"/>
    <property type="match status" value="1"/>
</dbReference>
<feature type="transmembrane region" description="Helical" evidence="1">
    <location>
        <begin position="6"/>
        <end position="25"/>
    </location>
</feature>
<proteinExistence type="predicted"/>
<accession>A0A5C5VK23</accession>
<dbReference type="RefSeq" id="WP_146429173.1">
    <property type="nucleotide sequence ID" value="NZ_SJPF01000001.1"/>
</dbReference>
<dbReference type="AlphaFoldDB" id="A0A5C5VK23"/>
<reference evidence="2 3" key="1">
    <citation type="submission" date="2019-02" db="EMBL/GenBank/DDBJ databases">
        <title>Deep-cultivation of Planctomycetes and their phenomic and genomic characterization uncovers novel biology.</title>
        <authorList>
            <person name="Wiegand S."/>
            <person name="Jogler M."/>
            <person name="Boedeker C."/>
            <person name="Pinto D."/>
            <person name="Vollmers J."/>
            <person name="Rivas-Marin E."/>
            <person name="Kohn T."/>
            <person name="Peeters S.H."/>
            <person name="Heuer A."/>
            <person name="Rast P."/>
            <person name="Oberbeckmann S."/>
            <person name="Bunk B."/>
            <person name="Jeske O."/>
            <person name="Meyerdierks A."/>
            <person name="Storesund J.E."/>
            <person name="Kallscheuer N."/>
            <person name="Luecker S."/>
            <person name="Lage O.M."/>
            <person name="Pohl T."/>
            <person name="Merkel B.J."/>
            <person name="Hornburger P."/>
            <person name="Mueller R.-W."/>
            <person name="Bruemmer F."/>
            <person name="Labrenz M."/>
            <person name="Spormann A.M."/>
            <person name="Op Den Camp H."/>
            <person name="Overmann J."/>
            <person name="Amann R."/>
            <person name="Jetten M.S.M."/>
            <person name="Mascher T."/>
            <person name="Medema M.H."/>
            <person name="Devos D.P."/>
            <person name="Kaster A.-K."/>
            <person name="Ovreas L."/>
            <person name="Rohde M."/>
            <person name="Galperin M.Y."/>
            <person name="Jogler C."/>
        </authorList>
    </citation>
    <scope>NUCLEOTIDE SEQUENCE [LARGE SCALE GENOMIC DNA]</scope>
    <source>
        <strain evidence="2 3">Enr8</strain>
    </source>
</reference>
<gene>
    <name evidence="2" type="ORF">Enr8_06590</name>
</gene>
<name>A0A5C5VK23_9BACT</name>
<organism evidence="2 3">
    <name type="scientific">Blastopirellula retiformator</name>
    <dbReference type="NCBI Taxonomy" id="2527970"/>
    <lineage>
        <taxon>Bacteria</taxon>
        <taxon>Pseudomonadati</taxon>
        <taxon>Planctomycetota</taxon>
        <taxon>Planctomycetia</taxon>
        <taxon>Pirellulales</taxon>
        <taxon>Pirellulaceae</taxon>
        <taxon>Blastopirellula</taxon>
    </lineage>
</organism>
<dbReference type="InterPro" id="IPR010718">
    <property type="entry name" value="DUF1294"/>
</dbReference>
<evidence type="ECO:0000313" key="3">
    <source>
        <dbReference type="Proteomes" id="UP000318878"/>
    </source>
</evidence>
<evidence type="ECO:0000313" key="2">
    <source>
        <dbReference type="EMBL" id="TWT38964.1"/>
    </source>
</evidence>
<sequence length="95" mass="11145">MFTAILYYLLLVAITSIVAFAMYWLDKRLAQSDGRRISEKNLILIAILGGWPGAWAAQQFFRHKTQKTSFQINFWLAVAVHVGMLGFFAYLWWWR</sequence>
<evidence type="ECO:0008006" key="4">
    <source>
        <dbReference type="Google" id="ProtNLM"/>
    </source>
</evidence>
<keyword evidence="1" id="KW-0472">Membrane</keyword>
<evidence type="ECO:0000256" key="1">
    <source>
        <dbReference type="SAM" id="Phobius"/>
    </source>
</evidence>
<feature type="transmembrane region" description="Helical" evidence="1">
    <location>
        <begin position="72"/>
        <end position="93"/>
    </location>
</feature>
<keyword evidence="3" id="KW-1185">Reference proteome</keyword>
<dbReference type="EMBL" id="SJPF01000001">
    <property type="protein sequence ID" value="TWT38964.1"/>
    <property type="molecule type" value="Genomic_DNA"/>
</dbReference>
<dbReference type="OrthoDB" id="1698854at2"/>
<protein>
    <recommendedName>
        <fullName evidence="4">DUF1294 domain-containing protein</fullName>
    </recommendedName>
</protein>
<keyword evidence="1" id="KW-1133">Transmembrane helix</keyword>
<comment type="caution">
    <text evidence="2">The sequence shown here is derived from an EMBL/GenBank/DDBJ whole genome shotgun (WGS) entry which is preliminary data.</text>
</comment>
<keyword evidence="1" id="KW-0812">Transmembrane</keyword>